<dbReference type="RefSeq" id="WP_069829591.1">
    <property type="nucleotide sequence ID" value="NZ_MDJD01000028.1"/>
</dbReference>
<evidence type="ECO:0000256" key="4">
    <source>
        <dbReference type="PIRSR" id="PIRSR610905-2"/>
    </source>
</evidence>
<dbReference type="InterPro" id="IPR010905">
    <property type="entry name" value="Glyco_hydro_88"/>
</dbReference>
<dbReference type="GO" id="GO:0000272">
    <property type="term" value="P:polysaccharide catabolic process"/>
    <property type="evidence" value="ECO:0007669"/>
    <property type="project" value="TreeGrafter"/>
</dbReference>
<evidence type="ECO:0000313" key="7">
    <source>
        <dbReference type="Proteomes" id="UP000095713"/>
    </source>
</evidence>
<reference evidence="6 7" key="1">
    <citation type="submission" date="2016-05" db="EMBL/GenBank/DDBJ databases">
        <title>Draft Genome Sequence of Algibacter sp. Strain SK-16 Isolated from the Surface Water of Aburatsubo Inlet.</title>
        <authorList>
            <person name="Wong S.-K."/>
            <person name="Yoshizawa S."/>
            <person name="Nakajima Y."/>
            <person name="Ogura Y."/>
            <person name="Tetsuya H."/>
            <person name="Hamasaki K."/>
        </authorList>
    </citation>
    <scope>NUCLEOTIDE SEQUENCE [LARGE SCALE GENOMIC DNA]</scope>
    <source>
        <strain evidence="6 7">SK-16</strain>
    </source>
</reference>
<dbReference type="PROSITE" id="PS51257">
    <property type="entry name" value="PROKAR_LIPOPROTEIN"/>
    <property type="match status" value="1"/>
</dbReference>
<feature type="binding site" evidence="4">
    <location>
        <position position="254"/>
    </location>
    <ligand>
        <name>substrate</name>
    </ligand>
</feature>
<dbReference type="SUPFAM" id="SSF48208">
    <property type="entry name" value="Six-hairpin glycosidases"/>
    <property type="match status" value="1"/>
</dbReference>
<dbReference type="STRING" id="1849968.A8C32_00575"/>
<accession>A0A1E5TC26</accession>
<dbReference type="Pfam" id="PF07470">
    <property type="entry name" value="Glyco_hydro_88"/>
    <property type="match status" value="1"/>
</dbReference>
<keyword evidence="5" id="KW-0732">Signal</keyword>
<proteinExistence type="inferred from homology"/>
<feature type="binding site" evidence="4">
    <location>
        <position position="182"/>
    </location>
    <ligand>
        <name>substrate</name>
    </ligand>
</feature>
<organism evidence="6 7">
    <name type="scientific">Flavivirga aquatica</name>
    <dbReference type="NCBI Taxonomy" id="1849968"/>
    <lineage>
        <taxon>Bacteria</taxon>
        <taxon>Pseudomonadati</taxon>
        <taxon>Bacteroidota</taxon>
        <taxon>Flavobacteriia</taxon>
        <taxon>Flavobacteriales</taxon>
        <taxon>Flavobacteriaceae</taxon>
        <taxon>Flavivirga</taxon>
    </lineage>
</organism>
<dbReference type="PANTHER" id="PTHR36845">
    <property type="entry name" value="HYDROLASE, PUTATIVE (AFU_ORTHOLOGUE AFUA_7G05090)-RELATED"/>
    <property type="match status" value="1"/>
</dbReference>
<dbReference type="Gene3D" id="1.50.10.10">
    <property type="match status" value="1"/>
</dbReference>
<comment type="caution">
    <text evidence="6">The sequence shown here is derived from an EMBL/GenBank/DDBJ whole genome shotgun (WGS) entry which is preliminary data.</text>
</comment>
<dbReference type="OrthoDB" id="428577at2"/>
<dbReference type="GO" id="GO:0052757">
    <property type="term" value="F:chondroitin hydrolase activity"/>
    <property type="evidence" value="ECO:0007669"/>
    <property type="project" value="TreeGrafter"/>
</dbReference>
<feature type="binding site" evidence="4">
    <location>
        <position position="242"/>
    </location>
    <ligand>
        <name>substrate</name>
    </ligand>
</feature>
<feature type="signal peptide" evidence="5">
    <location>
        <begin position="1"/>
        <end position="21"/>
    </location>
</feature>
<dbReference type="EMBL" id="MDJD01000028">
    <property type="protein sequence ID" value="OEK08910.1"/>
    <property type="molecule type" value="Genomic_DNA"/>
</dbReference>
<evidence type="ECO:0000256" key="3">
    <source>
        <dbReference type="PIRSR" id="PIRSR610905-1"/>
    </source>
</evidence>
<dbReference type="InterPro" id="IPR008928">
    <property type="entry name" value="6-hairpin_glycosidase_sf"/>
</dbReference>
<evidence type="ECO:0000313" key="6">
    <source>
        <dbReference type="EMBL" id="OEK08910.1"/>
    </source>
</evidence>
<dbReference type="AlphaFoldDB" id="A0A1E5TC26"/>
<name>A0A1E5TC26_9FLAO</name>
<sequence>MKNFKPLFIILVFLIFSCVNAPSTNNEENALNKPLDAAKMQLSGLLKKAEITNRNPRTINTNGEIHWTNKKFDWTEGFFPGSCWYLYNYTLDKKWKNAAEKFQSQFESHKNLTTNHDLGFIFNTSYGNGYKLTKNEAFKNVMITAADSLLTRFNPNVGCIKSWDVDKGWQAQRNWRFPVIVDNMMNLELLFKASKITGNLKYEKAAIIHANNTLKNHFRTDNSSYHVVDYDPKTGEVRSKQTAQGFADESSWARGQAWGLYGYTVCYRYTKDVTYLSQAEKIANYIINYKGTPEDRIPYWDYNAPNIPNEPRDVSAAAITVSALIELNNYSQKSYDSAIEKMMNSLGSETYTAKLGENNNFILKHSVGSIPHNNEIDVPLNYADYYYLEALLRYKSLKNN</sequence>
<dbReference type="InterPro" id="IPR012341">
    <property type="entry name" value="6hp_glycosidase-like_sf"/>
</dbReference>
<evidence type="ECO:0000256" key="1">
    <source>
        <dbReference type="ARBA" id="ARBA00022801"/>
    </source>
</evidence>
<feature type="binding site" evidence="4">
    <location>
        <position position="369"/>
    </location>
    <ligand>
        <name>substrate</name>
    </ligand>
</feature>
<dbReference type="PANTHER" id="PTHR36845:SF1">
    <property type="entry name" value="HYDROLASE, PUTATIVE (AFU_ORTHOLOGUE AFUA_7G05090)-RELATED"/>
    <property type="match status" value="1"/>
</dbReference>
<protein>
    <submittedName>
        <fullName evidence="6">Glucuronyl hydrolase</fullName>
    </submittedName>
</protein>
<keyword evidence="1 6" id="KW-0378">Hydrolase</keyword>
<gene>
    <name evidence="6" type="ORF">A8C32_00575</name>
</gene>
<dbReference type="InterPro" id="IPR052369">
    <property type="entry name" value="UG_Glycosaminoglycan_Hydrolase"/>
</dbReference>
<feature type="binding site" evidence="4">
    <location>
        <position position="258"/>
    </location>
    <ligand>
        <name>substrate</name>
    </ligand>
</feature>
<comment type="similarity">
    <text evidence="2">Belongs to the glycosyl hydrolase 88 family.</text>
</comment>
<evidence type="ECO:0000256" key="2">
    <source>
        <dbReference type="ARBA" id="ARBA00038358"/>
    </source>
</evidence>
<keyword evidence="7" id="KW-1185">Reference proteome</keyword>
<evidence type="ECO:0000256" key="5">
    <source>
        <dbReference type="SAM" id="SignalP"/>
    </source>
</evidence>
<feature type="binding site" evidence="4">
    <location>
        <position position="117"/>
    </location>
    <ligand>
        <name>substrate</name>
    </ligand>
</feature>
<feature type="chain" id="PRO_5009186271" evidence="5">
    <location>
        <begin position="22"/>
        <end position="400"/>
    </location>
</feature>
<dbReference type="Proteomes" id="UP000095713">
    <property type="component" value="Unassembled WGS sequence"/>
</dbReference>
<feature type="active site" description="Proton donor" evidence="3">
    <location>
        <position position="182"/>
    </location>
</feature>
<feature type="active site" description="Nucleophile" evidence="3">
    <location>
        <position position="117"/>
    </location>
</feature>